<dbReference type="Pfam" id="PF01613">
    <property type="entry name" value="Flavin_Reduct"/>
    <property type="match status" value="1"/>
</dbReference>
<gene>
    <name evidence="3" type="ORF">DLJ46_12175</name>
</gene>
<dbReference type="PANTHER" id="PTHR30466">
    <property type="entry name" value="FLAVIN REDUCTASE"/>
    <property type="match status" value="1"/>
</dbReference>
<dbReference type="OrthoDB" id="9792858at2"/>
<dbReference type="Gene3D" id="2.30.110.10">
    <property type="entry name" value="Electron Transport, Fmn-binding Protein, Chain A"/>
    <property type="match status" value="1"/>
</dbReference>
<evidence type="ECO:0000313" key="4">
    <source>
        <dbReference type="Proteomes" id="UP000245683"/>
    </source>
</evidence>
<dbReference type="InterPro" id="IPR050268">
    <property type="entry name" value="NADH-dep_flavin_reductase"/>
</dbReference>
<dbReference type="GO" id="GO:0042602">
    <property type="term" value="F:riboflavin reductase (NADPH) activity"/>
    <property type="evidence" value="ECO:0007669"/>
    <property type="project" value="TreeGrafter"/>
</dbReference>
<dbReference type="SMART" id="SM00903">
    <property type="entry name" value="Flavin_Reduct"/>
    <property type="match status" value="1"/>
</dbReference>
<feature type="domain" description="Flavin reductase like" evidence="2">
    <location>
        <begin position="21"/>
        <end position="168"/>
    </location>
</feature>
<dbReference type="AlphaFoldDB" id="A0A317KAW7"/>
<dbReference type="RefSeq" id="WP_109944776.1">
    <property type="nucleotide sequence ID" value="NZ_QGSV01000162.1"/>
</dbReference>
<evidence type="ECO:0000313" key="3">
    <source>
        <dbReference type="EMBL" id="PWU48362.1"/>
    </source>
</evidence>
<name>A0A317KAW7_9ACTN</name>
<dbReference type="GO" id="GO:0006208">
    <property type="term" value="P:pyrimidine nucleobase catabolic process"/>
    <property type="evidence" value="ECO:0007669"/>
    <property type="project" value="TreeGrafter"/>
</dbReference>
<dbReference type="GO" id="GO:0010181">
    <property type="term" value="F:FMN binding"/>
    <property type="evidence" value="ECO:0007669"/>
    <property type="project" value="InterPro"/>
</dbReference>
<dbReference type="Proteomes" id="UP000245683">
    <property type="component" value="Unassembled WGS sequence"/>
</dbReference>
<dbReference type="EMBL" id="QGSV01000162">
    <property type="protein sequence ID" value="PWU48362.1"/>
    <property type="molecule type" value="Genomic_DNA"/>
</dbReference>
<reference evidence="4" key="1">
    <citation type="submission" date="2018-05" db="EMBL/GenBank/DDBJ databases">
        <title>Micromonospora globispora sp. nov. and Micromonospora rugosa sp. nov., isolated from marine sediment.</title>
        <authorList>
            <person name="Carro L."/>
            <person name="Aysel V."/>
            <person name="Cetin D."/>
            <person name="Igual J.M."/>
            <person name="Klenk H.-P."/>
            <person name="Trujillo M.E."/>
            <person name="Sahin N."/>
        </authorList>
    </citation>
    <scope>NUCLEOTIDE SEQUENCE [LARGE SCALE GENOMIC DNA]</scope>
    <source>
        <strain evidence="4">S2904</strain>
    </source>
</reference>
<dbReference type="PANTHER" id="PTHR30466:SF1">
    <property type="entry name" value="FMN REDUCTASE (NADH) RUTF"/>
    <property type="match status" value="1"/>
</dbReference>
<evidence type="ECO:0000256" key="1">
    <source>
        <dbReference type="ARBA" id="ARBA00023002"/>
    </source>
</evidence>
<protein>
    <submittedName>
        <fullName evidence="3">Flavin reductase</fullName>
    </submittedName>
</protein>
<organism evidence="3 4">
    <name type="scientific">Micromonospora globispora</name>
    <dbReference type="NCBI Taxonomy" id="1450148"/>
    <lineage>
        <taxon>Bacteria</taxon>
        <taxon>Bacillati</taxon>
        <taxon>Actinomycetota</taxon>
        <taxon>Actinomycetes</taxon>
        <taxon>Micromonosporales</taxon>
        <taxon>Micromonosporaceae</taxon>
        <taxon>Micromonospora</taxon>
    </lineage>
</organism>
<sequence length="184" mass="19672">MNGRSITSRGVTDPALLRGAFGAFATGVTVVTVGGGQPHGMTANSFTSVSLDPALVLVCVDRRAVMHGNLTVAGRFGVSVLAAHQEEVARHFASRSRRLGRSEFDPVDWLPGPLTGVPLIDGAVARFECELWRSYDGGDHTIFLGSVLSLERRVDEDVLLFVNGRFRRSSPLVSPLVAPSEVTT</sequence>
<dbReference type="SUPFAM" id="SSF50475">
    <property type="entry name" value="FMN-binding split barrel"/>
    <property type="match status" value="1"/>
</dbReference>
<dbReference type="InterPro" id="IPR002563">
    <property type="entry name" value="Flavin_Rdtase-like_dom"/>
</dbReference>
<comment type="caution">
    <text evidence="3">The sequence shown here is derived from an EMBL/GenBank/DDBJ whole genome shotgun (WGS) entry which is preliminary data.</text>
</comment>
<accession>A0A317KAW7</accession>
<dbReference type="InterPro" id="IPR012349">
    <property type="entry name" value="Split_barrel_FMN-bd"/>
</dbReference>
<proteinExistence type="predicted"/>
<keyword evidence="1" id="KW-0560">Oxidoreductase</keyword>
<keyword evidence="4" id="KW-1185">Reference proteome</keyword>
<evidence type="ECO:0000259" key="2">
    <source>
        <dbReference type="SMART" id="SM00903"/>
    </source>
</evidence>